<dbReference type="AlphaFoldDB" id="A0ABD3E6J1"/>
<dbReference type="EC" id="3.1.1.32" evidence="1"/>
<keyword evidence="1" id="KW-0378">Hydrolase</keyword>
<evidence type="ECO:0000313" key="2">
    <source>
        <dbReference type="Proteomes" id="UP001632038"/>
    </source>
</evidence>
<comment type="caution">
    <text evidence="1">The sequence shown here is derived from an EMBL/GenBank/DDBJ whole genome shotgun (WGS) entry which is preliminary data.</text>
</comment>
<accession>A0ABD3E6J1</accession>
<dbReference type="SUPFAM" id="SSF53474">
    <property type="entry name" value="alpha/beta-Hydrolases"/>
    <property type="match status" value="1"/>
</dbReference>
<name>A0ABD3E6J1_9LAMI</name>
<dbReference type="Proteomes" id="UP001632038">
    <property type="component" value="Unassembled WGS sequence"/>
</dbReference>
<keyword evidence="2" id="KW-1185">Reference proteome</keyword>
<sequence>MTIVPHRPPTSNCKITAKPLKTRLSQTGHFSTQLKMLQDYLCWCCNYTGSDREDVADRDPVLLVSGIAGSILHSKKKKSGSETRVWVRILLADLEFKKKLWSVYNTETGYTETLDDSTEIIVPQDDYGLYAIDILDPSLFVKLLHITDLYQFHDMIDMLVGCGYIKGTTLFGYGYDFRQSNRIDQVIDGLKEKLETAYKASGGRKVNIISHSMGGLLVSCFIALHSEIFSRYVNKWIAIATPFQGAPGCINDSILTGMQFVDGFESFFFVSRWSMHQLLIACPSVYEMLPNPDFNWKKQPKIQVWRKHTEDDETSVELDSYNTIECVALFEEALKNNELDYNGKKVPLPFNCEILKWAAGTREVLNKTRLPEGVDFYNIYGTSFDTPFDVCYGSESKPVDEISQICHTLPEYTYVNGDGTVPAESAMADNFDAVERVGVSASHRKLLSDKNVFELIQKWLGVSEKADKKMMQFNTSKVMDSYSS</sequence>
<protein>
    <submittedName>
        <fullName evidence="1">Phospholipase A(1) lcat3</fullName>
        <ecNumber evidence="1">3.1.1.32</ecNumber>
    </submittedName>
</protein>
<dbReference type="Gene3D" id="3.40.50.1820">
    <property type="entry name" value="alpha/beta hydrolase"/>
    <property type="match status" value="1"/>
</dbReference>
<dbReference type="PANTHER" id="PTHR11440">
    <property type="entry name" value="LECITHIN-CHOLESTEROL ACYLTRANSFERASE-RELATED"/>
    <property type="match status" value="1"/>
</dbReference>
<dbReference type="InterPro" id="IPR029058">
    <property type="entry name" value="AB_hydrolase_fold"/>
</dbReference>
<organism evidence="1 2">
    <name type="scientific">Castilleja foliolosa</name>
    <dbReference type="NCBI Taxonomy" id="1961234"/>
    <lineage>
        <taxon>Eukaryota</taxon>
        <taxon>Viridiplantae</taxon>
        <taxon>Streptophyta</taxon>
        <taxon>Embryophyta</taxon>
        <taxon>Tracheophyta</taxon>
        <taxon>Spermatophyta</taxon>
        <taxon>Magnoliopsida</taxon>
        <taxon>eudicotyledons</taxon>
        <taxon>Gunneridae</taxon>
        <taxon>Pentapetalae</taxon>
        <taxon>asterids</taxon>
        <taxon>lamiids</taxon>
        <taxon>Lamiales</taxon>
        <taxon>Orobanchaceae</taxon>
        <taxon>Pedicularideae</taxon>
        <taxon>Castillejinae</taxon>
        <taxon>Castilleja</taxon>
    </lineage>
</organism>
<dbReference type="InterPro" id="IPR003386">
    <property type="entry name" value="LACT/PDAT_acylTrfase"/>
</dbReference>
<reference evidence="2" key="1">
    <citation type="journal article" date="2024" name="IScience">
        <title>Strigolactones Initiate the Formation of Haustorium-like Structures in Castilleja.</title>
        <authorList>
            <person name="Buerger M."/>
            <person name="Peterson D."/>
            <person name="Chory J."/>
        </authorList>
    </citation>
    <scope>NUCLEOTIDE SEQUENCE [LARGE SCALE GENOMIC DNA]</scope>
</reference>
<dbReference type="Pfam" id="PF02450">
    <property type="entry name" value="LCAT"/>
    <property type="match status" value="1"/>
</dbReference>
<evidence type="ECO:0000313" key="1">
    <source>
        <dbReference type="EMBL" id="KAL3650100.1"/>
    </source>
</evidence>
<proteinExistence type="predicted"/>
<dbReference type="GO" id="GO:0008970">
    <property type="term" value="F:phospholipase A1 activity"/>
    <property type="evidence" value="ECO:0007669"/>
    <property type="project" value="UniProtKB-EC"/>
</dbReference>
<dbReference type="EMBL" id="JAVIJP010000007">
    <property type="protein sequence ID" value="KAL3650100.1"/>
    <property type="molecule type" value="Genomic_DNA"/>
</dbReference>
<gene>
    <name evidence="1" type="primary">LCAT3_2</name>
    <name evidence="1" type="ORF">CASFOL_006503</name>
</gene>